<keyword evidence="2 4" id="KW-0479">Metal-binding</keyword>
<sequence length="289" mass="31502">MALGSLALYAQAKKEVPATDKKRTAPFLFTPESVAAGNKIYQANCNSCHGDPGKNNYAKLNPIPGDPASENYQKNSDGEMFYILTHGKGVLMPVFANTLSEDQRWQVISYVRTFNKTYKQPPIASGSKASLSGNMAMILSYNLANKEVVANITDSTGGKKKPVANVTVKLFVKRTFGNLPVTESITDGEGQARFSFPTDIPGDTAGNLTIVALAGSNGMELSITKVEKIGMPIVVRKQLDERAFWNINSMAPIWLIFVYVGGVLGIIITLGYILHLLKKIREINIKKQV</sequence>
<dbReference type="GO" id="GO:0009055">
    <property type="term" value="F:electron transfer activity"/>
    <property type="evidence" value="ECO:0007669"/>
    <property type="project" value="InterPro"/>
</dbReference>
<dbReference type="InterPro" id="IPR009056">
    <property type="entry name" value="Cyt_c-like_dom"/>
</dbReference>
<dbReference type="InterPro" id="IPR051459">
    <property type="entry name" value="Cytochrome_c-type_DH"/>
</dbReference>
<dbReference type="Proteomes" id="UP000199452">
    <property type="component" value="Unassembled WGS sequence"/>
</dbReference>
<dbReference type="Gene3D" id="1.10.760.10">
    <property type="entry name" value="Cytochrome c-like domain"/>
    <property type="match status" value="1"/>
</dbReference>
<evidence type="ECO:0000313" key="8">
    <source>
        <dbReference type="Proteomes" id="UP000199452"/>
    </source>
</evidence>
<evidence type="ECO:0000256" key="2">
    <source>
        <dbReference type="ARBA" id="ARBA00022723"/>
    </source>
</evidence>
<dbReference type="SUPFAM" id="SSF46626">
    <property type="entry name" value="Cytochrome c"/>
    <property type="match status" value="1"/>
</dbReference>
<evidence type="ECO:0000313" key="7">
    <source>
        <dbReference type="EMBL" id="SDC23518.1"/>
    </source>
</evidence>
<organism evidence="7 8">
    <name type="scientific">Williamwhitmania taraxaci</name>
    <dbReference type="NCBI Taxonomy" id="1640674"/>
    <lineage>
        <taxon>Bacteria</taxon>
        <taxon>Pseudomonadati</taxon>
        <taxon>Bacteroidota</taxon>
        <taxon>Bacteroidia</taxon>
        <taxon>Bacteroidales</taxon>
        <taxon>Williamwhitmaniaceae</taxon>
        <taxon>Williamwhitmania</taxon>
    </lineage>
</organism>
<evidence type="ECO:0000256" key="1">
    <source>
        <dbReference type="ARBA" id="ARBA00022617"/>
    </source>
</evidence>
<protein>
    <submittedName>
        <fullName evidence="7">Cytochrome C oxidase, cbb3-type, subunit III</fullName>
    </submittedName>
</protein>
<dbReference type="Pfam" id="PF13442">
    <property type="entry name" value="Cytochrome_CBB3"/>
    <property type="match status" value="1"/>
</dbReference>
<dbReference type="AlphaFoldDB" id="A0A1G6JXZ5"/>
<evidence type="ECO:0000259" key="6">
    <source>
        <dbReference type="PROSITE" id="PS51007"/>
    </source>
</evidence>
<keyword evidence="5" id="KW-0812">Transmembrane</keyword>
<feature type="transmembrane region" description="Helical" evidence="5">
    <location>
        <begin position="253"/>
        <end position="277"/>
    </location>
</feature>
<evidence type="ECO:0000256" key="3">
    <source>
        <dbReference type="ARBA" id="ARBA00023004"/>
    </source>
</evidence>
<evidence type="ECO:0000256" key="4">
    <source>
        <dbReference type="PROSITE-ProRule" id="PRU00433"/>
    </source>
</evidence>
<keyword evidence="3 4" id="KW-0408">Iron</keyword>
<evidence type="ECO:0000256" key="5">
    <source>
        <dbReference type="SAM" id="Phobius"/>
    </source>
</evidence>
<keyword evidence="5" id="KW-0472">Membrane</keyword>
<keyword evidence="5" id="KW-1133">Transmembrane helix</keyword>
<dbReference type="InterPro" id="IPR036909">
    <property type="entry name" value="Cyt_c-like_dom_sf"/>
</dbReference>
<dbReference type="PROSITE" id="PS51007">
    <property type="entry name" value="CYTC"/>
    <property type="match status" value="1"/>
</dbReference>
<keyword evidence="1 4" id="KW-0349">Heme</keyword>
<name>A0A1G6JXZ5_9BACT</name>
<dbReference type="STRING" id="1640674.SAMN05216323_102216"/>
<feature type="domain" description="Cytochrome c" evidence="6">
    <location>
        <begin position="32"/>
        <end position="115"/>
    </location>
</feature>
<dbReference type="PANTHER" id="PTHR35008">
    <property type="entry name" value="BLL4482 PROTEIN-RELATED"/>
    <property type="match status" value="1"/>
</dbReference>
<dbReference type="GO" id="GO:0046872">
    <property type="term" value="F:metal ion binding"/>
    <property type="evidence" value="ECO:0007669"/>
    <property type="project" value="UniProtKB-KW"/>
</dbReference>
<accession>A0A1G6JXZ5</accession>
<gene>
    <name evidence="7" type="ORF">SAMN05216323_102216</name>
</gene>
<keyword evidence="8" id="KW-1185">Reference proteome</keyword>
<proteinExistence type="predicted"/>
<dbReference type="EMBL" id="FMYP01000022">
    <property type="protein sequence ID" value="SDC23518.1"/>
    <property type="molecule type" value="Genomic_DNA"/>
</dbReference>
<reference evidence="7 8" key="1">
    <citation type="submission" date="2016-09" db="EMBL/GenBank/DDBJ databases">
        <authorList>
            <person name="Capua I."/>
            <person name="De Benedictis P."/>
            <person name="Joannis T."/>
            <person name="Lombin L.H."/>
            <person name="Cattoli G."/>
        </authorList>
    </citation>
    <scope>NUCLEOTIDE SEQUENCE [LARGE SCALE GENOMIC DNA]</scope>
    <source>
        <strain evidence="7 8">A7P-90m</strain>
    </source>
</reference>
<dbReference type="GO" id="GO:0020037">
    <property type="term" value="F:heme binding"/>
    <property type="evidence" value="ECO:0007669"/>
    <property type="project" value="InterPro"/>
</dbReference>
<dbReference type="PANTHER" id="PTHR35008:SF8">
    <property type="entry name" value="ALCOHOL DEHYDROGENASE CYTOCHROME C SUBUNIT"/>
    <property type="match status" value="1"/>
</dbReference>